<feature type="chain" id="PRO_5005190069" description="Bacterial bifunctional deaminase-reductase C-terminal domain-containing protein" evidence="5">
    <location>
        <begin position="19"/>
        <end position="305"/>
    </location>
</feature>
<feature type="signal peptide" evidence="5">
    <location>
        <begin position="1"/>
        <end position="18"/>
    </location>
</feature>
<keyword evidence="2" id="KW-0521">NADP</keyword>
<dbReference type="PANTHER" id="PTHR38011:SF7">
    <property type="entry name" value="2,5-DIAMINO-6-RIBOSYLAMINO-4(3H)-PYRIMIDINONE 5'-PHOSPHATE REDUCTASE"/>
    <property type="match status" value="1"/>
</dbReference>
<dbReference type="InterPro" id="IPR002734">
    <property type="entry name" value="RibDG_C"/>
</dbReference>
<dbReference type="AlphaFoldDB" id="A0A0G4GEF4"/>
<dbReference type="InterPro" id="IPR050765">
    <property type="entry name" value="Riboflavin_Biosynth_HTPR"/>
</dbReference>
<evidence type="ECO:0000313" key="7">
    <source>
        <dbReference type="EMBL" id="CEM27511.1"/>
    </source>
</evidence>
<gene>
    <name evidence="7" type="ORF">Cvel_21429</name>
</gene>
<dbReference type="SUPFAM" id="SSF53597">
    <property type="entry name" value="Dihydrofolate reductase-like"/>
    <property type="match status" value="1"/>
</dbReference>
<dbReference type="Pfam" id="PF01872">
    <property type="entry name" value="RibD_C"/>
    <property type="match status" value="1"/>
</dbReference>
<evidence type="ECO:0000256" key="3">
    <source>
        <dbReference type="ARBA" id="ARBA00023002"/>
    </source>
</evidence>
<accession>A0A0G4GEF4</accession>
<dbReference type="Gene3D" id="3.40.430.10">
    <property type="entry name" value="Dihydrofolate Reductase, subunit A"/>
    <property type="match status" value="1"/>
</dbReference>
<dbReference type="VEuPathDB" id="CryptoDB:Cvel_21429"/>
<evidence type="ECO:0000256" key="1">
    <source>
        <dbReference type="ARBA" id="ARBA00005104"/>
    </source>
</evidence>
<proteinExistence type="predicted"/>
<sequence length="305" mass="34249">MHPVTLSLVHCLFSLAVSFSFFPKLPNQDRRRETGRRTAERLRAPRPLQRTQLAAETAETGDGKEHSLRERPEVIVKVAVDAAGSVDDLRQKPARFTSPESLREVHRLRRECDAVLVGSRTALRDDPSLTVRLVSLPEEEGEEAREREKLTAGWWPESFRSRPRTEQPIRVVLDSKGRLASSLAKGEKANLKLLCDEFRTVVFEVFADNRNTKEKQCQGSDRREGGVKVRHKENDKTKAFMEVESEPGNEEGPGCARVVSLSACLRVLRSSHDVQRVLVEGGPSVVRRWGGKGGVREKAHGLFCL</sequence>
<evidence type="ECO:0000256" key="5">
    <source>
        <dbReference type="SAM" id="SignalP"/>
    </source>
</evidence>
<organism evidence="7">
    <name type="scientific">Chromera velia CCMP2878</name>
    <dbReference type="NCBI Taxonomy" id="1169474"/>
    <lineage>
        <taxon>Eukaryota</taxon>
        <taxon>Sar</taxon>
        <taxon>Alveolata</taxon>
        <taxon>Colpodellida</taxon>
        <taxon>Chromeraceae</taxon>
        <taxon>Chromera</taxon>
    </lineage>
</organism>
<evidence type="ECO:0000256" key="2">
    <source>
        <dbReference type="ARBA" id="ARBA00022857"/>
    </source>
</evidence>
<evidence type="ECO:0000256" key="4">
    <source>
        <dbReference type="SAM" id="MobiDB-lite"/>
    </source>
</evidence>
<feature type="region of interest" description="Disordered" evidence="4">
    <location>
        <begin position="27"/>
        <end position="70"/>
    </location>
</feature>
<evidence type="ECO:0000259" key="6">
    <source>
        <dbReference type="Pfam" id="PF01872"/>
    </source>
</evidence>
<keyword evidence="3" id="KW-0560">Oxidoreductase</keyword>
<feature type="compositionally biased region" description="Basic and acidic residues" evidence="4">
    <location>
        <begin position="61"/>
        <end position="70"/>
    </location>
</feature>
<feature type="compositionally biased region" description="Basic and acidic residues" evidence="4">
    <location>
        <begin position="27"/>
        <end position="43"/>
    </location>
</feature>
<dbReference type="InterPro" id="IPR024072">
    <property type="entry name" value="DHFR-like_dom_sf"/>
</dbReference>
<dbReference type="GO" id="GO:0009231">
    <property type="term" value="P:riboflavin biosynthetic process"/>
    <property type="evidence" value="ECO:0007669"/>
    <property type="project" value="InterPro"/>
</dbReference>
<comment type="pathway">
    <text evidence="1">Cofactor biosynthesis; riboflavin biosynthesis.</text>
</comment>
<dbReference type="GO" id="GO:0008703">
    <property type="term" value="F:5-amino-6-(5-phosphoribosylamino)uracil reductase activity"/>
    <property type="evidence" value="ECO:0007669"/>
    <property type="project" value="InterPro"/>
</dbReference>
<feature type="domain" description="Bacterial bifunctional deaminase-reductase C-terminal" evidence="6">
    <location>
        <begin position="72"/>
        <end position="287"/>
    </location>
</feature>
<name>A0A0G4GEF4_9ALVE</name>
<keyword evidence="5" id="KW-0732">Signal</keyword>
<dbReference type="PANTHER" id="PTHR38011">
    <property type="entry name" value="DIHYDROFOLATE REDUCTASE FAMILY PROTEIN (AFU_ORTHOLOGUE AFUA_8G06820)"/>
    <property type="match status" value="1"/>
</dbReference>
<protein>
    <recommendedName>
        <fullName evidence="6">Bacterial bifunctional deaminase-reductase C-terminal domain-containing protein</fullName>
    </recommendedName>
</protein>
<reference evidence="7" key="1">
    <citation type="submission" date="2014-11" db="EMBL/GenBank/DDBJ databases">
        <authorList>
            <person name="Otto D Thomas"/>
            <person name="Naeem Raeece"/>
        </authorList>
    </citation>
    <scope>NUCLEOTIDE SEQUENCE</scope>
</reference>
<dbReference type="EMBL" id="CDMZ01001114">
    <property type="protein sequence ID" value="CEM27511.1"/>
    <property type="molecule type" value="Genomic_DNA"/>
</dbReference>